<dbReference type="SMART" id="SM00320">
    <property type="entry name" value="WD40"/>
    <property type="match status" value="3"/>
</dbReference>
<feature type="compositionally biased region" description="Polar residues" evidence="6">
    <location>
        <begin position="74"/>
        <end position="89"/>
    </location>
</feature>
<comment type="caution">
    <text evidence="7">The sequence shown here is derived from an EMBL/GenBank/DDBJ whole genome shotgun (WGS) entry which is preliminary data.</text>
</comment>
<feature type="compositionally biased region" description="Basic and acidic residues" evidence="6">
    <location>
        <begin position="61"/>
        <end position="73"/>
    </location>
</feature>
<dbReference type="InterPro" id="IPR015943">
    <property type="entry name" value="WD40/YVTN_repeat-like_dom_sf"/>
</dbReference>
<feature type="region of interest" description="Disordered" evidence="6">
    <location>
        <begin position="53"/>
        <end position="133"/>
    </location>
</feature>
<gene>
    <name evidence="7" type="primary">trm82</name>
    <name evidence="7" type="ORF">LARI1_G003291</name>
</gene>
<dbReference type="EMBL" id="QGMF01000223">
    <property type="protein sequence ID" value="TVY17776.1"/>
    <property type="molecule type" value="Genomic_DNA"/>
</dbReference>
<evidence type="ECO:0000256" key="3">
    <source>
        <dbReference type="ARBA" id="ARBA00022694"/>
    </source>
</evidence>
<dbReference type="PANTHER" id="PTHR16288:SF0">
    <property type="entry name" value="TRNA (GUANINE-N(7)-)-METHYLTRANSFERASE NON-CATALYTIC SUBUNIT WDR4"/>
    <property type="match status" value="1"/>
</dbReference>
<name>A0A8T9BEA6_9HELO</name>
<dbReference type="GO" id="GO:0005634">
    <property type="term" value="C:nucleus"/>
    <property type="evidence" value="ECO:0007669"/>
    <property type="project" value="UniProtKB-SubCell"/>
</dbReference>
<comment type="subcellular location">
    <subcellularLocation>
        <location evidence="1">Nucleus</location>
    </subcellularLocation>
</comment>
<feature type="non-terminal residue" evidence="7">
    <location>
        <position position="572"/>
    </location>
</feature>
<dbReference type="InterPro" id="IPR028884">
    <property type="entry name" value="Trm82"/>
</dbReference>
<organism evidence="7 8">
    <name type="scientific">Lachnellula arida</name>
    <dbReference type="NCBI Taxonomy" id="1316785"/>
    <lineage>
        <taxon>Eukaryota</taxon>
        <taxon>Fungi</taxon>
        <taxon>Dikarya</taxon>
        <taxon>Ascomycota</taxon>
        <taxon>Pezizomycotina</taxon>
        <taxon>Leotiomycetes</taxon>
        <taxon>Helotiales</taxon>
        <taxon>Lachnaceae</taxon>
        <taxon>Lachnellula</taxon>
    </lineage>
</organism>
<dbReference type="GO" id="GO:0005829">
    <property type="term" value="C:cytosol"/>
    <property type="evidence" value="ECO:0007669"/>
    <property type="project" value="TreeGrafter"/>
</dbReference>
<evidence type="ECO:0000313" key="7">
    <source>
        <dbReference type="EMBL" id="TVY17776.1"/>
    </source>
</evidence>
<evidence type="ECO:0000256" key="5">
    <source>
        <dbReference type="ARBA" id="ARBA00023242"/>
    </source>
</evidence>
<dbReference type="InterPro" id="IPR001680">
    <property type="entry name" value="WD40_rpt"/>
</dbReference>
<reference evidence="7 8" key="1">
    <citation type="submission" date="2018-05" db="EMBL/GenBank/DDBJ databases">
        <title>Whole genome sequencing for identification of molecular markers to develop diagnostic detection tools for the regulated plant pathogen Lachnellula willkommii.</title>
        <authorList>
            <person name="Giroux E."/>
            <person name="Bilodeau G."/>
        </authorList>
    </citation>
    <scope>NUCLEOTIDE SEQUENCE [LARGE SCALE GENOMIC DNA]</scope>
    <source>
        <strain evidence="7 8">CBS 203.66</strain>
    </source>
</reference>
<evidence type="ECO:0000256" key="2">
    <source>
        <dbReference type="ARBA" id="ARBA00022574"/>
    </source>
</evidence>
<keyword evidence="4" id="KW-0677">Repeat</keyword>
<protein>
    <submittedName>
        <fullName evidence="7">tRNA (Guanine-N(7)-)-methyltransferase non-catalytic subunit trm82</fullName>
    </submittedName>
</protein>
<feature type="compositionally biased region" description="Acidic residues" evidence="6">
    <location>
        <begin position="562"/>
        <end position="572"/>
    </location>
</feature>
<dbReference type="OrthoDB" id="339900at2759"/>
<evidence type="ECO:0000256" key="6">
    <source>
        <dbReference type="SAM" id="MobiDB-lite"/>
    </source>
</evidence>
<accession>A0A8T9BEA6</accession>
<evidence type="ECO:0000256" key="1">
    <source>
        <dbReference type="ARBA" id="ARBA00004123"/>
    </source>
</evidence>
<feature type="compositionally biased region" description="Basic and acidic residues" evidence="6">
    <location>
        <begin position="96"/>
        <end position="115"/>
    </location>
</feature>
<feature type="region of interest" description="Disordered" evidence="6">
    <location>
        <begin position="544"/>
        <end position="572"/>
    </location>
</feature>
<evidence type="ECO:0000313" key="8">
    <source>
        <dbReference type="Proteomes" id="UP000469559"/>
    </source>
</evidence>
<dbReference type="PANTHER" id="PTHR16288">
    <property type="entry name" value="WD40 REPEAT PROTEIN 4"/>
    <property type="match status" value="1"/>
</dbReference>
<keyword evidence="3" id="KW-0819">tRNA processing</keyword>
<dbReference type="SUPFAM" id="SSF50978">
    <property type="entry name" value="WD40 repeat-like"/>
    <property type="match status" value="1"/>
</dbReference>
<dbReference type="Proteomes" id="UP000469559">
    <property type="component" value="Unassembled WGS sequence"/>
</dbReference>
<keyword evidence="8" id="KW-1185">Reference proteome</keyword>
<dbReference type="GO" id="GO:0006400">
    <property type="term" value="P:tRNA modification"/>
    <property type="evidence" value="ECO:0007669"/>
    <property type="project" value="TreeGrafter"/>
</dbReference>
<proteinExistence type="inferred from homology"/>
<dbReference type="Gene3D" id="2.130.10.10">
    <property type="entry name" value="YVTN repeat-like/Quinoprotein amine dehydrogenase"/>
    <property type="match status" value="1"/>
</dbReference>
<feature type="compositionally biased region" description="Basic and acidic residues" evidence="6">
    <location>
        <begin position="544"/>
        <end position="555"/>
    </location>
</feature>
<dbReference type="AlphaFoldDB" id="A0A8T9BEA6"/>
<dbReference type="HAMAP" id="MF_03056">
    <property type="entry name" value="TRM82"/>
    <property type="match status" value="1"/>
</dbReference>
<keyword evidence="2" id="KW-0853">WD repeat</keyword>
<evidence type="ECO:0000256" key="4">
    <source>
        <dbReference type="ARBA" id="ARBA00022737"/>
    </source>
</evidence>
<keyword evidence="5" id="KW-0539">Nucleus</keyword>
<dbReference type="InterPro" id="IPR036322">
    <property type="entry name" value="WD40_repeat_dom_sf"/>
</dbReference>
<dbReference type="GO" id="GO:0036265">
    <property type="term" value="P:RNA (guanine-N7)-methylation"/>
    <property type="evidence" value="ECO:0007669"/>
    <property type="project" value="InterPro"/>
</dbReference>
<sequence>VPTLSLFTANMKMPYQCIEKCGNLLVAARGSNIELFNLSDGSFISTWKCPTTQGTLKAKPPAKEITPKLENQDPKSSSVDITIEASSPPTKRRKLSGGDDQDKNSTKDPKEDNKGGKKQTKKEKKQNNRLDSVASGLEAPAVIALAVTSDAQHVIAITGEDKSVRVFSLISQDGLTHLNQLSQRQVHFNPPIIRKLMKSRVMPKRPSALTISEDNTTILSADKFGDVYSLPLIPSASPSPTPSNPLTTPQIPEKEKTFKPSANELTIHSQRNRKALENQKRQKPPQPQKSEPEFEHTLLLGHVSLLTDVKLTKSGGRSYVITSDRDEHIRISRDIPQTHVIEGFCLGHTEFISRICIPDTRPGILIAGGGDDEVFVWEWEKGQLVSTVDLKSTVQEFVGGGKVSKIAVSSISWVRWGQVDLVLVTVEGIPALFTFHLKDDNTLQHAQTLKLPGNVLSVATGIAAADGSPRRVLISVDSTHKPGSSTELRHSTEESISPVQAFVFEDGNLVQDSFALSVVGGNDVSEGAVGGLRNLLYSLENLRKRDGEERGKEGENGADVAMGEDEAAQIEE</sequence>
<dbReference type="GO" id="GO:0043527">
    <property type="term" value="C:tRNA methyltransferase complex"/>
    <property type="evidence" value="ECO:0007669"/>
    <property type="project" value="TreeGrafter"/>
</dbReference>
<feature type="region of interest" description="Disordered" evidence="6">
    <location>
        <begin position="234"/>
        <end position="293"/>
    </location>
</feature>